<dbReference type="SUPFAM" id="SSF57196">
    <property type="entry name" value="EGF/Laminin"/>
    <property type="match status" value="1"/>
</dbReference>
<evidence type="ECO:0000256" key="1">
    <source>
        <dbReference type="PROSITE-ProRule" id="PRU00076"/>
    </source>
</evidence>
<proteinExistence type="predicted"/>
<dbReference type="Gene3D" id="2.10.25.10">
    <property type="entry name" value="Laminin"/>
    <property type="match status" value="1"/>
</dbReference>
<keyword evidence="1" id="KW-0245">EGF-like domain</keyword>
<dbReference type="SUPFAM" id="SSF49313">
    <property type="entry name" value="Cadherin-like"/>
    <property type="match status" value="1"/>
</dbReference>
<dbReference type="PROSITE" id="PS50026">
    <property type="entry name" value="EGF_3"/>
    <property type="match status" value="1"/>
</dbReference>
<dbReference type="InterPro" id="IPR015919">
    <property type="entry name" value="Cadherin-like_sf"/>
</dbReference>
<dbReference type="Proteomes" id="UP001054945">
    <property type="component" value="Unassembled WGS sequence"/>
</dbReference>
<sequence>MSLTSTMVEGFQICSHMTCISEIVMPKTTSPKNKTSQYFVLDSKKGELKLSQPITTNEPLQDFGIYAEDGGSPKRWAYVPVSIVMRALSAKDISLSIHQASTNLVECENLTRLFDNVNYNLEIVGWNSRGEFGVKTEIFEFHTPEDFCKQKCAHGTCKELNREPWYKCECPSGYSGQFLPSL</sequence>
<dbReference type="AlphaFoldDB" id="A0AAV4P484"/>
<feature type="domain" description="EGF-like" evidence="2">
    <location>
        <begin position="144"/>
        <end position="177"/>
    </location>
</feature>
<dbReference type="EMBL" id="BPLR01004064">
    <property type="protein sequence ID" value="GIX91831.1"/>
    <property type="molecule type" value="Genomic_DNA"/>
</dbReference>
<evidence type="ECO:0000259" key="2">
    <source>
        <dbReference type="PROSITE" id="PS50026"/>
    </source>
</evidence>
<name>A0AAV4P484_CAEEX</name>
<dbReference type="GO" id="GO:0016020">
    <property type="term" value="C:membrane"/>
    <property type="evidence" value="ECO:0007669"/>
    <property type="project" value="InterPro"/>
</dbReference>
<comment type="caution">
    <text evidence="3">The sequence shown here is derived from an EMBL/GenBank/DDBJ whole genome shotgun (WGS) entry which is preliminary data.</text>
</comment>
<dbReference type="InterPro" id="IPR000742">
    <property type="entry name" value="EGF"/>
</dbReference>
<protein>
    <recommendedName>
        <fullName evidence="2">EGF-like domain-containing protein</fullName>
    </recommendedName>
</protein>
<evidence type="ECO:0000313" key="3">
    <source>
        <dbReference type="EMBL" id="GIX91831.1"/>
    </source>
</evidence>
<dbReference type="CDD" id="cd00054">
    <property type="entry name" value="EGF_CA"/>
    <property type="match status" value="1"/>
</dbReference>
<organism evidence="3 4">
    <name type="scientific">Caerostris extrusa</name>
    <name type="common">Bark spider</name>
    <name type="synonym">Caerostris bankana</name>
    <dbReference type="NCBI Taxonomy" id="172846"/>
    <lineage>
        <taxon>Eukaryota</taxon>
        <taxon>Metazoa</taxon>
        <taxon>Ecdysozoa</taxon>
        <taxon>Arthropoda</taxon>
        <taxon>Chelicerata</taxon>
        <taxon>Arachnida</taxon>
        <taxon>Araneae</taxon>
        <taxon>Araneomorphae</taxon>
        <taxon>Entelegynae</taxon>
        <taxon>Araneoidea</taxon>
        <taxon>Araneidae</taxon>
        <taxon>Caerostris</taxon>
    </lineage>
</organism>
<gene>
    <name evidence="3" type="ORF">CEXT_380271</name>
</gene>
<reference evidence="3 4" key="1">
    <citation type="submission" date="2021-06" db="EMBL/GenBank/DDBJ databases">
        <title>Caerostris extrusa draft genome.</title>
        <authorList>
            <person name="Kono N."/>
            <person name="Arakawa K."/>
        </authorList>
    </citation>
    <scope>NUCLEOTIDE SEQUENCE [LARGE SCALE GENOMIC DNA]</scope>
</reference>
<dbReference type="GO" id="GO:0005509">
    <property type="term" value="F:calcium ion binding"/>
    <property type="evidence" value="ECO:0007669"/>
    <property type="project" value="InterPro"/>
</dbReference>
<evidence type="ECO:0000313" key="4">
    <source>
        <dbReference type="Proteomes" id="UP001054945"/>
    </source>
</evidence>
<accession>A0AAV4P484</accession>
<keyword evidence="4" id="KW-1185">Reference proteome</keyword>
<comment type="caution">
    <text evidence="1">Lacks conserved residue(s) required for the propagation of feature annotation.</text>
</comment>